<evidence type="ECO:0000256" key="4">
    <source>
        <dbReference type="ARBA" id="ARBA00022833"/>
    </source>
</evidence>
<evidence type="ECO:0000256" key="5">
    <source>
        <dbReference type="ARBA" id="ARBA00023049"/>
    </source>
</evidence>
<dbReference type="RefSeq" id="WP_109263888.1">
    <property type="nucleotide sequence ID" value="NZ_QEWP01000005.1"/>
</dbReference>
<dbReference type="InterPro" id="IPR011249">
    <property type="entry name" value="Metalloenz_LuxS/M16"/>
</dbReference>
<accession>A0A2U2B9R0</accession>
<dbReference type="GO" id="GO:0008237">
    <property type="term" value="F:metallopeptidase activity"/>
    <property type="evidence" value="ECO:0007669"/>
    <property type="project" value="UniProtKB-KW"/>
</dbReference>
<evidence type="ECO:0000259" key="7">
    <source>
        <dbReference type="Pfam" id="PF05193"/>
    </source>
</evidence>
<proteinExistence type="inferred from homology"/>
<keyword evidence="9" id="KW-1185">Reference proteome</keyword>
<feature type="domain" description="Peptidase M16 N-terminal" evidence="6">
    <location>
        <begin position="14"/>
        <end position="129"/>
    </location>
</feature>
<dbReference type="Proteomes" id="UP000244956">
    <property type="component" value="Unassembled WGS sequence"/>
</dbReference>
<evidence type="ECO:0000313" key="9">
    <source>
        <dbReference type="Proteomes" id="UP000244956"/>
    </source>
</evidence>
<evidence type="ECO:0000259" key="6">
    <source>
        <dbReference type="Pfam" id="PF00675"/>
    </source>
</evidence>
<reference evidence="8 9" key="1">
    <citation type="submission" date="2018-05" db="EMBL/GenBank/DDBJ databases">
        <title>Marinilabilia rubrum sp. nov., isolated from saltern sediment.</title>
        <authorList>
            <person name="Zhang R."/>
        </authorList>
    </citation>
    <scope>NUCLEOTIDE SEQUENCE [LARGE SCALE GENOMIC DNA]</scope>
    <source>
        <strain evidence="8 9">WTE16</strain>
    </source>
</reference>
<organism evidence="8 9">
    <name type="scientific">Marinilabilia rubra</name>
    <dbReference type="NCBI Taxonomy" id="2162893"/>
    <lineage>
        <taxon>Bacteria</taxon>
        <taxon>Pseudomonadati</taxon>
        <taxon>Bacteroidota</taxon>
        <taxon>Bacteroidia</taxon>
        <taxon>Marinilabiliales</taxon>
        <taxon>Marinilabiliaceae</taxon>
        <taxon>Marinilabilia</taxon>
    </lineage>
</organism>
<comment type="caution">
    <text evidence="8">The sequence shown here is derived from an EMBL/GenBank/DDBJ whole genome shotgun (WGS) entry which is preliminary data.</text>
</comment>
<dbReference type="Pfam" id="PF05193">
    <property type="entry name" value="Peptidase_M16_C"/>
    <property type="match status" value="1"/>
</dbReference>
<dbReference type="PANTHER" id="PTHR43690:SF17">
    <property type="entry name" value="PROTEIN YHJJ"/>
    <property type="match status" value="1"/>
</dbReference>
<dbReference type="GO" id="GO:0006508">
    <property type="term" value="P:proteolysis"/>
    <property type="evidence" value="ECO:0007669"/>
    <property type="project" value="UniProtKB-KW"/>
</dbReference>
<evidence type="ECO:0000313" key="8">
    <source>
        <dbReference type="EMBL" id="PWD99787.1"/>
    </source>
</evidence>
<dbReference type="OrthoDB" id="9811314at2"/>
<keyword evidence="2" id="KW-0645">Protease</keyword>
<dbReference type="Gene3D" id="3.30.830.10">
    <property type="entry name" value="Metalloenzyme, LuxS/M16 peptidase-like"/>
    <property type="match status" value="2"/>
</dbReference>
<keyword evidence="5" id="KW-0482">Metalloprotease</keyword>
<dbReference type="GO" id="GO:0046872">
    <property type="term" value="F:metal ion binding"/>
    <property type="evidence" value="ECO:0007669"/>
    <property type="project" value="InterPro"/>
</dbReference>
<evidence type="ECO:0000256" key="3">
    <source>
        <dbReference type="ARBA" id="ARBA00022801"/>
    </source>
</evidence>
<name>A0A2U2B9R0_9BACT</name>
<sequence>MIEYKKHTLKNGLRVVVHRDRTTPMVAVNVLYDVGARDETPDKTGFAHLFEHLMFGGTKSIPSFDGPVQQVGGENNAWTSNDFTNYYVTVPAINVETAFWLEADRMNELDFSEKSLDVQRKVVIEEFKQRYLNQPYGDIPLLIRDLAYKVHPYRWPTIGKDISHIQNAALTDVKDFFYKHYAPNNAVLTVAGNVDPDHIFKLAEKWFGSIPRRDVPQRDLPQEPPQKEARFLTVERDVPAPYIQMVFHNGRRTDADFYANDLLSDLFANGQSARLFQSLIKEQRLFSDVNAYVAGDRDPGLFTITGRLMPQVRMDKAEAAIKNELTRMVNEGPSDYELQKVKNKVVSNLIFGEIHYLNKAMNLSQFELLGNIEKINQEPEQYRAVTPNEIISVAESVFVPENCSTLYYLPGKPNTNKA</sequence>
<evidence type="ECO:0000256" key="1">
    <source>
        <dbReference type="ARBA" id="ARBA00007261"/>
    </source>
</evidence>
<dbReference type="SUPFAM" id="SSF63411">
    <property type="entry name" value="LuxS/MPP-like metallohydrolase"/>
    <property type="match status" value="2"/>
</dbReference>
<dbReference type="Pfam" id="PF00675">
    <property type="entry name" value="Peptidase_M16"/>
    <property type="match status" value="1"/>
</dbReference>
<dbReference type="InterPro" id="IPR007863">
    <property type="entry name" value="Peptidase_M16_C"/>
</dbReference>
<keyword evidence="4" id="KW-0862">Zinc</keyword>
<dbReference type="PANTHER" id="PTHR43690">
    <property type="entry name" value="NARDILYSIN"/>
    <property type="match status" value="1"/>
</dbReference>
<dbReference type="AlphaFoldDB" id="A0A2U2B9R0"/>
<dbReference type="EMBL" id="QEWP01000005">
    <property type="protein sequence ID" value="PWD99787.1"/>
    <property type="molecule type" value="Genomic_DNA"/>
</dbReference>
<comment type="similarity">
    <text evidence="1">Belongs to the peptidase M16 family.</text>
</comment>
<protein>
    <submittedName>
        <fullName evidence="8">Peptidase M16</fullName>
    </submittedName>
</protein>
<dbReference type="InterPro" id="IPR050626">
    <property type="entry name" value="Peptidase_M16"/>
</dbReference>
<keyword evidence="3" id="KW-0378">Hydrolase</keyword>
<dbReference type="InterPro" id="IPR011765">
    <property type="entry name" value="Pept_M16_N"/>
</dbReference>
<evidence type="ECO:0000256" key="2">
    <source>
        <dbReference type="ARBA" id="ARBA00022670"/>
    </source>
</evidence>
<gene>
    <name evidence="8" type="ORF">DDZ16_07785</name>
</gene>
<feature type="domain" description="Peptidase M16 C-terminal" evidence="7">
    <location>
        <begin position="170"/>
        <end position="344"/>
    </location>
</feature>